<reference evidence="1 2" key="1">
    <citation type="submission" date="2008-10" db="EMBL/GenBank/DDBJ databases">
        <title>Draft genome sequence of Collinsella stercoris (DSM 13279).</title>
        <authorList>
            <person name="Sudarsanam P."/>
            <person name="Ley R."/>
            <person name="Guruge J."/>
            <person name="Turnbaugh P.J."/>
            <person name="Mahowald M."/>
            <person name="Liep D."/>
            <person name="Gordon J."/>
        </authorList>
    </citation>
    <scope>NUCLEOTIDE SEQUENCE [LARGE SCALE GENOMIC DNA]</scope>
    <source>
        <strain evidence="1 2">DSM 13279</strain>
    </source>
</reference>
<name>B6GE97_9ACTN</name>
<gene>
    <name evidence="1" type="ORF">COLSTE_02434</name>
</gene>
<proteinExistence type="predicted"/>
<keyword evidence="2" id="KW-1185">Reference proteome</keyword>
<reference evidence="1 2" key="2">
    <citation type="submission" date="2008-10" db="EMBL/GenBank/DDBJ databases">
        <authorList>
            <person name="Fulton L."/>
            <person name="Clifton S."/>
            <person name="Fulton B."/>
            <person name="Xu J."/>
            <person name="Minx P."/>
            <person name="Pepin K.H."/>
            <person name="Johnson M."/>
            <person name="Thiruvilangam P."/>
            <person name="Bhonagiri V."/>
            <person name="Nash W.E."/>
            <person name="Mardis E.R."/>
            <person name="Wilson R.K."/>
        </authorList>
    </citation>
    <scope>NUCLEOTIDE SEQUENCE [LARGE SCALE GENOMIC DNA]</scope>
    <source>
        <strain evidence="1 2">DSM 13279</strain>
    </source>
</reference>
<accession>B6GE97</accession>
<comment type="caution">
    <text evidence="1">The sequence shown here is derived from an EMBL/GenBank/DDBJ whole genome shotgun (WGS) entry which is preliminary data.</text>
</comment>
<dbReference type="Proteomes" id="UP000003560">
    <property type="component" value="Unassembled WGS sequence"/>
</dbReference>
<sequence length="40" mass="4682">MRACQPQFRNLNLGTVPKLRFQALRWLTPDEHRLALGYAV</sequence>
<protein>
    <submittedName>
        <fullName evidence="1">Uncharacterized protein</fullName>
    </submittedName>
</protein>
<organism evidence="1 2">
    <name type="scientific">Collinsella stercoris DSM 13279</name>
    <dbReference type="NCBI Taxonomy" id="445975"/>
    <lineage>
        <taxon>Bacteria</taxon>
        <taxon>Bacillati</taxon>
        <taxon>Actinomycetota</taxon>
        <taxon>Coriobacteriia</taxon>
        <taxon>Coriobacteriales</taxon>
        <taxon>Coriobacteriaceae</taxon>
        <taxon>Collinsella</taxon>
    </lineage>
</organism>
<dbReference type="HOGENOM" id="CLU_3288024_0_0_11"/>
<dbReference type="EMBL" id="ABXJ01000146">
    <property type="protein sequence ID" value="EEA89401.1"/>
    <property type="molecule type" value="Genomic_DNA"/>
</dbReference>
<evidence type="ECO:0000313" key="2">
    <source>
        <dbReference type="Proteomes" id="UP000003560"/>
    </source>
</evidence>
<dbReference type="AlphaFoldDB" id="B6GE97"/>
<dbReference type="STRING" id="445975.COLSTE_02434"/>
<evidence type="ECO:0000313" key="1">
    <source>
        <dbReference type="EMBL" id="EEA89401.1"/>
    </source>
</evidence>